<dbReference type="EMBL" id="FUWX01000006">
    <property type="protein sequence ID" value="SJZ54240.1"/>
    <property type="molecule type" value="Genomic_DNA"/>
</dbReference>
<evidence type="ECO:0000256" key="7">
    <source>
        <dbReference type="ARBA" id="ARBA00035652"/>
    </source>
</evidence>
<evidence type="ECO:0000256" key="5">
    <source>
        <dbReference type="ARBA" id="ARBA00023136"/>
    </source>
</evidence>
<comment type="subcellular location">
    <subcellularLocation>
        <location evidence="8">Cell membrane</location>
        <topology evidence="8">Multi-pass membrane protein</topology>
    </subcellularLocation>
    <subcellularLocation>
        <location evidence="1">Membrane</location>
        <topology evidence="1">Multi-pass membrane protein</topology>
    </subcellularLocation>
</comment>
<evidence type="ECO:0000256" key="1">
    <source>
        <dbReference type="ARBA" id="ARBA00004141"/>
    </source>
</evidence>
<sequence length="520" mass="57842">MTNINGFFEFFMSRKEEIGKLLFQHMEITLFAVGLAILIGVPIGLLICRNEKVARSILFIVGIFQTIPSLAFFGFIIPILGIGLKPAIFVLFLYGLLPIVTNTYIGIKNIDKSILEAGTGMGMSTWDIVRRIEFPLAFPVIMGGIKISTVTNIGTATIAALIGAGGLGEAIFRGISVNNNYLILCGAIPAALLAIVANYILGNVEKALKPLESASQKEERKKGVLISKGAGVLLFVFLIFMGVSKFKDMGKETLVIGHKNYTEQRILGQMYGLLLKDKTDYNIEIVELGGGRIPFEALKNNDIDMYPEYTGTIYSGILKESGLSDSDLVYNYVKKKMNKKFDLALLDKLKFSNTYAFILKPEVAEKYGIKNISDLTDVSDKLLLGGDSEFYEREDGLVGLEKTYGINFKNKIHMDTGLVFMAVNSNKVDIAVAYSTDGGINKYKLTIVNDDKSFFPPYNIVPVVRNNFKNKNPKLIEIMNTFSGKITEDEMQRMNYLVTEENMREEDVAREFLQSKGYIK</sequence>
<dbReference type="PANTHER" id="PTHR30177:SF4">
    <property type="entry name" value="OSMOPROTECTANT IMPORT PERMEASE PROTEIN OSMW"/>
    <property type="match status" value="1"/>
</dbReference>
<feature type="transmembrane region" description="Helical" evidence="8">
    <location>
        <begin position="153"/>
        <end position="172"/>
    </location>
</feature>
<comment type="similarity">
    <text evidence="7">In the N-terminal section; belongs to the binding-protein-dependent transport system permease family.</text>
</comment>
<dbReference type="Pfam" id="PF04069">
    <property type="entry name" value="OpuAC"/>
    <property type="match status" value="1"/>
</dbReference>
<dbReference type="Gene3D" id="3.40.190.10">
    <property type="entry name" value="Periplasmic binding protein-like II"/>
    <property type="match status" value="1"/>
</dbReference>
<gene>
    <name evidence="10" type="ORF">SAMN02745174_00858</name>
</gene>
<dbReference type="InterPro" id="IPR035906">
    <property type="entry name" value="MetI-like_sf"/>
</dbReference>
<keyword evidence="2 8" id="KW-0813">Transport</keyword>
<accession>A0A1T4LHS5</accession>
<dbReference type="OrthoDB" id="9801163at2"/>
<evidence type="ECO:0000256" key="6">
    <source>
        <dbReference type="ARBA" id="ARBA00035642"/>
    </source>
</evidence>
<dbReference type="CDD" id="cd13528">
    <property type="entry name" value="PBP2_osmoprotectants"/>
    <property type="match status" value="1"/>
</dbReference>
<evidence type="ECO:0000256" key="8">
    <source>
        <dbReference type="RuleBase" id="RU363032"/>
    </source>
</evidence>
<feature type="transmembrane region" description="Helical" evidence="8">
    <location>
        <begin position="225"/>
        <end position="243"/>
    </location>
</feature>
<evidence type="ECO:0000313" key="10">
    <source>
        <dbReference type="EMBL" id="SJZ54240.1"/>
    </source>
</evidence>
<keyword evidence="3 8" id="KW-0812">Transmembrane</keyword>
<dbReference type="GO" id="GO:0022857">
    <property type="term" value="F:transmembrane transporter activity"/>
    <property type="evidence" value="ECO:0007669"/>
    <property type="project" value="InterPro"/>
</dbReference>
<evidence type="ECO:0000256" key="4">
    <source>
        <dbReference type="ARBA" id="ARBA00022989"/>
    </source>
</evidence>
<feature type="transmembrane region" description="Helical" evidence="8">
    <location>
        <begin position="87"/>
        <end position="107"/>
    </location>
</feature>
<dbReference type="Proteomes" id="UP000191153">
    <property type="component" value="Unassembled WGS sequence"/>
</dbReference>
<feature type="transmembrane region" description="Helical" evidence="8">
    <location>
        <begin position="181"/>
        <end position="201"/>
    </location>
</feature>
<organism evidence="10 11">
    <name type="scientific">Cetobacterium ceti</name>
    <dbReference type="NCBI Taxonomy" id="180163"/>
    <lineage>
        <taxon>Bacteria</taxon>
        <taxon>Fusobacteriati</taxon>
        <taxon>Fusobacteriota</taxon>
        <taxon>Fusobacteriia</taxon>
        <taxon>Fusobacteriales</taxon>
        <taxon>Fusobacteriaceae</taxon>
        <taxon>Cetobacterium</taxon>
    </lineage>
</organism>
<evidence type="ECO:0000256" key="3">
    <source>
        <dbReference type="ARBA" id="ARBA00022692"/>
    </source>
</evidence>
<name>A0A1T4LHS5_9FUSO</name>
<dbReference type="InterPro" id="IPR007210">
    <property type="entry name" value="ABC_Gly_betaine_transp_sub-bd"/>
</dbReference>
<dbReference type="GO" id="GO:0043190">
    <property type="term" value="C:ATP-binding cassette (ABC) transporter complex"/>
    <property type="evidence" value="ECO:0007669"/>
    <property type="project" value="InterPro"/>
</dbReference>
<feature type="domain" description="ABC transmembrane type-1" evidence="9">
    <location>
        <begin position="22"/>
        <end position="201"/>
    </location>
</feature>
<dbReference type="PANTHER" id="PTHR30177">
    <property type="entry name" value="GLYCINE BETAINE/L-PROLINE TRANSPORT SYSTEM PERMEASE PROTEIN PROW"/>
    <property type="match status" value="1"/>
</dbReference>
<dbReference type="Gene3D" id="1.10.3720.10">
    <property type="entry name" value="MetI-like"/>
    <property type="match status" value="1"/>
</dbReference>
<dbReference type="RefSeq" id="WP_078693388.1">
    <property type="nucleotide sequence ID" value="NZ_FUWX01000006.1"/>
</dbReference>
<reference evidence="10 11" key="1">
    <citation type="submission" date="2017-02" db="EMBL/GenBank/DDBJ databases">
        <authorList>
            <person name="Peterson S.W."/>
        </authorList>
    </citation>
    <scope>NUCLEOTIDE SEQUENCE [LARGE SCALE GENOMIC DNA]</scope>
    <source>
        <strain evidence="10 11">ATCC 700028</strain>
    </source>
</reference>
<dbReference type="SUPFAM" id="SSF161098">
    <property type="entry name" value="MetI-like"/>
    <property type="match status" value="1"/>
</dbReference>
<dbReference type="Pfam" id="PF00528">
    <property type="entry name" value="BPD_transp_1"/>
    <property type="match status" value="1"/>
</dbReference>
<dbReference type="STRING" id="180163.SAMN02745174_00858"/>
<evidence type="ECO:0000259" key="9">
    <source>
        <dbReference type="PROSITE" id="PS50928"/>
    </source>
</evidence>
<dbReference type="CDD" id="cd06261">
    <property type="entry name" value="TM_PBP2"/>
    <property type="match status" value="1"/>
</dbReference>
<dbReference type="AlphaFoldDB" id="A0A1T4LHS5"/>
<dbReference type="Gene3D" id="3.40.190.120">
    <property type="entry name" value="Osmoprotection protein (prox), domain 2"/>
    <property type="match status" value="1"/>
</dbReference>
<dbReference type="SUPFAM" id="SSF53850">
    <property type="entry name" value="Periplasmic binding protein-like II"/>
    <property type="match status" value="1"/>
</dbReference>
<keyword evidence="4 8" id="KW-1133">Transmembrane helix</keyword>
<feature type="transmembrane region" description="Helical" evidence="8">
    <location>
        <begin position="28"/>
        <end position="48"/>
    </location>
</feature>
<dbReference type="InterPro" id="IPR051204">
    <property type="entry name" value="ABC_transp_perm/SBD"/>
</dbReference>
<comment type="similarity">
    <text evidence="6">In the C-terminal section; belongs to the OsmX family.</text>
</comment>
<dbReference type="FunFam" id="1.10.3720.10:FF:000001">
    <property type="entry name" value="Glycine betaine ABC transporter, permease"/>
    <property type="match status" value="1"/>
</dbReference>
<keyword evidence="5 8" id="KW-0472">Membrane</keyword>
<feature type="transmembrane region" description="Helical" evidence="8">
    <location>
        <begin position="57"/>
        <end position="81"/>
    </location>
</feature>
<evidence type="ECO:0000313" key="11">
    <source>
        <dbReference type="Proteomes" id="UP000191153"/>
    </source>
</evidence>
<evidence type="ECO:0000256" key="2">
    <source>
        <dbReference type="ARBA" id="ARBA00022448"/>
    </source>
</evidence>
<proteinExistence type="inferred from homology"/>
<dbReference type="PROSITE" id="PS50928">
    <property type="entry name" value="ABC_TM1"/>
    <property type="match status" value="1"/>
</dbReference>
<dbReference type="InterPro" id="IPR000515">
    <property type="entry name" value="MetI-like"/>
</dbReference>
<comment type="similarity">
    <text evidence="8">Belongs to the binding-protein-dependent transport system permease family.</text>
</comment>
<keyword evidence="11" id="KW-1185">Reference proteome</keyword>
<protein>
    <submittedName>
        <fullName evidence="10">Osmoprotectant transport system permease protein</fullName>
    </submittedName>
</protein>
<dbReference type="GO" id="GO:0031460">
    <property type="term" value="P:glycine betaine transport"/>
    <property type="evidence" value="ECO:0007669"/>
    <property type="project" value="TreeGrafter"/>
</dbReference>